<dbReference type="InterPro" id="IPR003660">
    <property type="entry name" value="HAMP_dom"/>
</dbReference>
<dbReference type="CDD" id="cd11386">
    <property type="entry name" value="MCP_signal"/>
    <property type="match status" value="1"/>
</dbReference>
<sequence length="510" mass="56188">MSIERSAKVGSIILLAIFLLSSVLSSFFIYRMQENFASLDSLNTRLNSVQEARYELATIRSHVNYLMLLKTMTDENKQETIKSLVAEAKELAEKSKATITHWVGVKKISPDAQRNSEQLSVLFYYLLDELIAPIDTLDYTESNLSSDFNRLSDLFDEYLMITKGVNDDIKAQQAWMVQLSLYTTIIALGIILVLLYIVIRWVNKTFIFNLNTLSAILQKVGEGDLSFTLPKKRNDEFGTLFSNVGDMQTALTSTIQLVKEEALEIKKGSAEIASGNQDLSSRTEEQASALQQTAASMEEIKIAVVNNTDNAILANSITAETRDLAIDGSNIMNDAINSMKKIEVGTLKVAEINDVVNNIASQTNILALNAAVEAARAGEQGRGFTVVATEVRNLAARSADAAREINQIIRESVADVAHGRELVNRTGEHMQDIVSSITKVSDIMQGISIASEEQKVGIEQIAVAINQMDSVVQQNAALVEQGATSTMILDEKAQNLTDKVSVFQIKEQYQ</sequence>
<organism evidence="9 10">
    <name type="scientific">Proteus cibi</name>
    <dbReference type="NCBI Taxonomy" id="2050966"/>
    <lineage>
        <taxon>Bacteria</taxon>
        <taxon>Pseudomonadati</taxon>
        <taxon>Pseudomonadota</taxon>
        <taxon>Gammaproteobacteria</taxon>
        <taxon>Enterobacterales</taxon>
        <taxon>Morganellaceae</taxon>
        <taxon>Proteus</taxon>
    </lineage>
</organism>
<dbReference type="PANTHER" id="PTHR43531">
    <property type="entry name" value="PROTEIN ICFG"/>
    <property type="match status" value="1"/>
</dbReference>
<evidence type="ECO:0000256" key="1">
    <source>
        <dbReference type="ARBA" id="ARBA00022481"/>
    </source>
</evidence>
<name>A0ABU6EJ86_9GAMM</name>
<evidence type="ECO:0000313" key="9">
    <source>
        <dbReference type="EMBL" id="MEB6858085.1"/>
    </source>
</evidence>
<dbReference type="SMART" id="SM00304">
    <property type="entry name" value="HAMP"/>
    <property type="match status" value="1"/>
</dbReference>
<dbReference type="InterPro" id="IPR004089">
    <property type="entry name" value="MCPsignal_dom"/>
</dbReference>
<gene>
    <name evidence="9" type="ORF">NA736_13730</name>
</gene>
<evidence type="ECO:0000256" key="4">
    <source>
        <dbReference type="ARBA" id="ARBA00029447"/>
    </source>
</evidence>
<feature type="domain" description="HAMP" evidence="8">
    <location>
        <begin position="204"/>
        <end position="256"/>
    </location>
</feature>
<keyword evidence="3 5" id="KW-0807">Transducer</keyword>
<dbReference type="EMBL" id="JAMZOO010000005">
    <property type="protein sequence ID" value="MEB6858085.1"/>
    <property type="molecule type" value="Genomic_DNA"/>
</dbReference>
<dbReference type="RefSeq" id="WP_109392138.1">
    <property type="nucleotide sequence ID" value="NZ_JAMZOO010000005.1"/>
</dbReference>
<comment type="caution">
    <text evidence="9">The sequence shown here is derived from an EMBL/GenBank/DDBJ whole genome shotgun (WGS) entry which is preliminary data.</text>
</comment>
<evidence type="ECO:0000256" key="6">
    <source>
        <dbReference type="SAM" id="Phobius"/>
    </source>
</evidence>
<keyword evidence="6" id="KW-1133">Transmembrane helix</keyword>
<evidence type="ECO:0000256" key="2">
    <source>
        <dbReference type="ARBA" id="ARBA00022500"/>
    </source>
</evidence>
<comment type="similarity">
    <text evidence="4">Belongs to the methyl-accepting chemotaxis (MCP) protein family.</text>
</comment>
<feature type="domain" description="Methyl-accepting transducer" evidence="7">
    <location>
        <begin position="261"/>
        <end position="490"/>
    </location>
</feature>
<evidence type="ECO:0000256" key="5">
    <source>
        <dbReference type="PROSITE-ProRule" id="PRU00284"/>
    </source>
</evidence>
<dbReference type="Gene3D" id="1.20.120.30">
    <property type="entry name" value="Aspartate receptor, ligand-binding domain"/>
    <property type="match status" value="1"/>
</dbReference>
<dbReference type="SUPFAM" id="SSF58104">
    <property type="entry name" value="Methyl-accepting chemotaxis protein (MCP) signaling domain"/>
    <property type="match status" value="1"/>
</dbReference>
<dbReference type="InterPro" id="IPR051310">
    <property type="entry name" value="MCP_chemotaxis"/>
</dbReference>
<proteinExistence type="inferred from homology"/>
<keyword evidence="2" id="KW-0145">Chemotaxis</keyword>
<dbReference type="CDD" id="cd06225">
    <property type="entry name" value="HAMP"/>
    <property type="match status" value="1"/>
</dbReference>
<dbReference type="PANTHER" id="PTHR43531:SF14">
    <property type="entry name" value="METHYL-ACCEPTING CHEMOTAXIS PROTEIN I-RELATED"/>
    <property type="match status" value="1"/>
</dbReference>
<dbReference type="Pfam" id="PF00672">
    <property type="entry name" value="HAMP"/>
    <property type="match status" value="1"/>
</dbReference>
<keyword evidence="6" id="KW-0472">Membrane</keyword>
<reference evidence="9 10" key="1">
    <citation type="submission" date="2022-05" db="EMBL/GenBank/DDBJ databases">
        <title>Whole genome sequences of Escherichia coli of fish isolates collected from Assam, India.</title>
        <authorList>
            <person name="Sudha S."/>
            <person name="Muneeb K.H."/>
            <person name="Rakshit O."/>
            <person name="Mendem S.K."/>
            <person name="Raisen C."/>
            <person name="Holmes M.A."/>
            <person name="Shome B.R."/>
            <person name="Sivaraman G.K."/>
        </authorList>
    </citation>
    <scope>NUCLEOTIDE SEQUENCE [LARGE SCALE GENOMIC DNA]</scope>
    <source>
        <strain evidence="9 10">278</strain>
    </source>
</reference>
<dbReference type="SMART" id="SM00283">
    <property type="entry name" value="MA"/>
    <property type="match status" value="1"/>
</dbReference>
<accession>A0ABU6EJ86</accession>
<keyword evidence="1" id="KW-0488">Methylation</keyword>
<evidence type="ECO:0000313" key="10">
    <source>
        <dbReference type="Proteomes" id="UP001332939"/>
    </source>
</evidence>
<dbReference type="PRINTS" id="PR00260">
    <property type="entry name" value="CHEMTRNSDUCR"/>
</dbReference>
<dbReference type="PROSITE" id="PS50885">
    <property type="entry name" value="HAMP"/>
    <property type="match status" value="1"/>
</dbReference>
<dbReference type="Pfam" id="PF00015">
    <property type="entry name" value="MCPsignal"/>
    <property type="match status" value="1"/>
</dbReference>
<keyword evidence="10" id="KW-1185">Reference proteome</keyword>
<dbReference type="Proteomes" id="UP001332939">
    <property type="component" value="Unassembled WGS sequence"/>
</dbReference>
<evidence type="ECO:0000259" key="7">
    <source>
        <dbReference type="PROSITE" id="PS50111"/>
    </source>
</evidence>
<protein>
    <submittedName>
        <fullName evidence="9">Methyl-accepting chemotaxis protein</fullName>
    </submittedName>
</protein>
<keyword evidence="6" id="KW-0812">Transmembrane</keyword>
<evidence type="ECO:0000256" key="3">
    <source>
        <dbReference type="ARBA" id="ARBA00023224"/>
    </source>
</evidence>
<dbReference type="PROSITE" id="PS50111">
    <property type="entry name" value="CHEMOTAXIS_TRANSDUC_2"/>
    <property type="match status" value="1"/>
</dbReference>
<dbReference type="Gene3D" id="1.10.287.950">
    <property type="entry name" value="Methyl-accepting chemotaxis protein"/>
    <property type="match status" value="1"/>
</dbReference>
<dbReference type="InterPro" id="IPR004090">
    <property type="entry name" value="Chemotax_Me-accpt_rcpt"/>
</dbReference>
<feature type="transmembrane region" description="Helical" evidence="6">
    <location>
        <begin position="179"/>
        <end position="199"/>
    </location>
</feature>
<evidence type="ECO:0000259" key="8">
    <source>
        <dbReference type="PROSITE" id="PS50885"/>
    </source>
</evidence>